<dbReference type="PROSITE" id="PS50240">
    <property type="entry name" value="TRYPSIN_DOM"/>
    <property type="match status" value="1"/>
</dbReference>
<dbReference type="PANTHER" id="PTHR24260">
    <property type="match status" value="1"/>
</dbReference>
<proteinExistence type="predicted"/>
<feature type="domain" description="Peptidase S1" evidence="3">
    <location>
        <begin position="28"/>
        <end position="293"/>
    </location>
</feature>
<dbReference type="Gene3D" id="2.40.10.10">
    <property type="entry name" value="Trypsin-like serine proteases"/>
    <property type="match status" value="2"/>
</dbReference>
<dbReference type="AlphaFoldDB" id="A0A7R8UKH6"/>
<evidence type="ECO:0000256" key="1">
    <source>
        <dbReference type="ARBA" id="ARBA00023157"/>
    </source>
</evidence>
<accession>A0A7R8UKH6</accession>
<evidence type="ECO:0000259" key="3">
    <source>
        <dbReference type="PROSITE" id="PS50240"/>
    </source>
</evidence>
<dbReference type="CDD" id="cd00190">
    <property type="entry name" value="Tryp_SPc"/>
    <property type="match status" value="1"/>
</dbReference>
<dbReference type="Pfam" id="PF00089">
    <property type="entry name" value="Trypsin"/>
    <property type="match status" value="1"/>
</dbReference>
<dbReference type="InterPro" id="IPR009003">
    <property type="entry name" value="Peptidase_S1_PA"/>
</dbReference>
<keyword evidence="5" id="KW-1185">Reference proteome</keyword>
<protein>
    <recommendedName>
        <fullName evidence="3">Peptidase S1 domain-containing protein</fullName>
    </recommendedName>
</protein>
<dbReference type="InterPro" id="IPR018114">
    <property type="entry name" value="TRYPSIN_HIS"/>
</dbReference>
<feature type="chain" id="PRO_5030706741" description="Peptidase S1 domain-containing protein" evidence="2">
    <location>
        <begin position="19"/>
        <end position="295"/>
    </location>
</feature>
<evidence type="ECO:0000313" key="5">
    <source>
        <dbReference type="Proteomes" id="UP000594454"/>
    </source>
</evidence>
<organism evidence="4 5">
    <name type="scientific">Hermetia illucens</name>
    <name type="common">Black soldier fly</name>
    <dbReference type="NCBI Taxonomy" id="343691"/>
    <lineage>
        <taxon>Eukaryota</taxon>
        <taxon>Metazoa</taxon>
        <taxon>Ecdysozoa</taxon>
        <taxon>Arthropoda</taxon>
        <taxon>Hexapoda</taxon>
        <taxon>Insecta</taxon>
        <taxon>Pterygota</taxon>
        <taxon>Neoptera</taxon>
        <taxon>Endopterygota</taxon>
        <taxon>Diptera</taxon>
        <taxon>Brachycera</taxon>
        <taxon>Stratiomyomorpha</taxon>
        <taxon>Stratiomyidae</taxon>
        <taxon>Hermetiinae</taxon>
        <taxon>Hermetia</taxon>
    </lineage>
</organism>
<dbReference type="InParanoid" id="A0A7R8UKH6"/>
<sequence>MSAVVIFLIVCTVLMVQANPLKPIDGDIVGGRSIDWSKVKIGYLVPSDLDDYLREIGIELKFTPPTSEQKSGKTPYQVGIALTKSSKTKWCSGVLISDKFVVTAAHCLNGVDKGAIFLGVSNIQSQSEVVTFVSNENFIIHEDWNSEDMLNDIALIKLPIVVKFTEKIQPVRFPSQITGVETLRGSAVVTGWSQCSSSVEATFGLLQRAELQIVSKQICQEASDVNIHKENICTQAQSNYQGDTGEPLLVYENELPKLLGLYSYGQREGCLLGGLAVFTDVTLYIDWISAKTGVY</sequence>
<keyword evidence="2" id="KW-0732">Signal</keyword>
<dbReference type="SMART" id="SM00020">
    <property type="entry name" value="Tryp_SPc"/>
    <property type="match status" value="1"/>
</dbReference>
<evidence type="ECO:0000313" key="4">
    <source>
        <dbReference type="EMBL" id="CAD7082520.1"/>
    </source>
</evidence>
<dbReference type="InterPro" id="IPR001254">
    <property type="entry name" value="Trypsin_dom"/>
</dbReference>
<dbReference type="InterPro" id="IPR001314">
    <property type="entry name" value="Peptidase_S1A"/>
</dbReference>
<dbReference type="InterPro" id="IPR043504">
    <property type="entry name" value="Peptidase_S1_PA_chymotrypsin"/>
</dbReference>
<dbReference type="GO" id="GO:0006508">
    <property type="term" value="P:proteolysis"/>
    <property type="evidence" value="ECO:0007669"/>
    <property type="project" value="InterPro"/>
</dbReference>
<dbReference type="PROSITE" id="PS00134">
    <property type="entry name" value="TRYPSIN_HIS"/>
    <property type="match status" value="1"/>
</dbReference>
<dbReference type="PANTHER" id="PTHR24260:SF136">
    <property type="entry name" value="GH08193P-RELATED"/>
    <property type="match status" value="1"/>
</dbReference>
<keyword evidence="1" id="KW-1015">Disulfide bond</keyword>
<dbReference type="SUPFAM" id="SSF50494">
    <property type="entry name" value="Trypsin-like serine proteases"/>
    <property type="match status" value="1"/>
</dbReference>
<dbReference type="EMBL" id="LR899010">
    <property type="protein sequence ID" value="CAD7082520.1"/>
    <property type="molecule type" value="Genomic_DNA"/>
</dbReference>
<dbReference type="InterPro" id="IPR051333">
    <property type="entry name" value="CLIP_Serine_Protease"/>
</dbReference>
<dbReference type="PRINTS" id="PR00722">
    <property type="entry name" value="CHYMOTRYPSIN"/>
</dbReference>
<dbReference type="Proteomes" id="UP000594454">
    <property type="component" value="Chromosome 2"/>
</dbReference>
<dbReference type="FunFam" id="2.40.10.10:FF:000068">
    <property type="entry name" value="transmembrane protease serine 2"/>
    <property type="match status" value="1"/>
</dbReference>
<name>A0A7R8UKH6_HERIL</name>
<feature type="signal peptide" evidence="2">
    <location>
        <begin position="1"/>
        <end position="18"/>
    </location>
</feature>
<dbReference type="OrthoDB" id="10004439at2759"/>
<dbReference type="GO" id="GO:0004252">
    <property type="term" value="F:serine-type endopeptidase activity"/>
    <property type="evidence" value="ECO:0007669"/>
    <property type="project" value="InterPro"/>
</dbReference>
<evidence type="ECO:0000256" key="2">
    <source>
        <dbReference type="SAM" id="SignalP"/>
    </source>
</evidence>
<reference evidence="4 5" key="1">
    <citation type="submission" date="2020-11" db="EMBL/GenBank/DDBJ databases">
        <authorList>
            <person name="Wallbank WR R."/>
            <person name="Pardo Diaz C."/>
            <person name="Kozak K."/>
            <person name="Martin S."/>
            <person name="Jiggins C."/>
            <person name="Moest M."/>
            <person name="Warren A I."/>
            <person name="Generalovic N T."/>
            <person name="Byers J.R.P. K."/>
            <person name="Montejo-Kovacevich G."/>
            <person name="Yen C E."/>
        </authorList>
    </citation>
    <scope>NUCLEOTIDE SEQUENCE [LARGE SCALE GENOMIC DNA]</scope>
</reference>
<gene>
    <name evidence="4" type="ORF">HERILL_LOCUS5548</name>
</gene>